<reference evidence="2 3" key="1">
    <citation type="journal article" date="2019" name="Syst. Appl. Microbiol.">
        <title>New species of pathogenic Pseudomonas isolated from citrus in Tunisia: Proposal of Pseudomonas kairouanensis sp. nov. and Pseudomonas nabeulensis sp. nov.</title>
        <authorList>
            <person name="Oueslati M."/>
            <person name="Mulet M."/>
            <person name="Gomila M."/>
            <person name="Berge O."/>
            <person name="Hajlaoui M.R."/>
            <person name="Lalucat J."/>
            <person name="Sadfi-Zouaoui N."/>
            <person name="Garcia-Valdes E."/>
        </authorList>
    </citation>
    <scope>NUCLEOTIDE SEQUENCE [LARGE SCALE GENOMIC DNA]</scope>
    <source>
        <strain evidence="2 3">KC12</strain>
    </source>
</reference>
<sequence>MSDIMINVSQTFTKMPCVRNRDDGDFSGQEFREDVLLPALKSDSKVIVDLRGVLALGSSFLDEAFAGLVRNHGFTARELHKRLEIRFELQSYIDDIWRRIDGARRA</sequence>
<name>A0A4Z0B3H1_9PSED</name>
<dbReference type="OrthoDB" id="1551124at2"/>
<feature type="domain" description="DUF4325" evidence="1">
    <location>
        <begin position="27"/>
        <end position="85"/>
    </location>
</feature>
<dbReference type="InterPro" id="IPR025474">
    <property type="entry name" value="DUF4325"/>
</dbReference>
<evidence type="ECO:0000313" key="2">
    <source>
        <dbReference type="EMBL" id="TFY92768.1"/>
    </source>
</evidence>
<comment type="caution">
    <text evidence="2">The sequence shown here is derived from an EMBL/GenBank/DDBJ whole genome shotgun (WGS) entry which is preliminary data.</text>
</comment>
<protein>
    <submittedName>
        <fullName evidence="2">DUF4325 domain-containing protein</fullName>
    </submittedName>
</protein>
<dbReference type="EMBL" id="QUZU01000001">
    <property type="protein sequence ID" value="TFY92768.1"/>
    <property type="molecule type" value="Genomic_DNA"/>
</dbReference>
<accession>A0A4Z0B3H1</accession>
<evidence type="ECO:0000313" key="3">
    <source>
        <dbReference type="Proteomes" id="UP000297391"/>
    </source>
</evidence>
<dbReference type="RefSeq" id="WP_135287657.1">
    <property type="nucleotide sequence ID" value="NZ_QUZU01000001.1"/>
</dbReference>
<gene>
    <name evidence="2" type="ORF">DYL59_02055</name>
</gene>
<evidence type="ECO:0000259" key="1">
    <source>
        <dbReference type="Pfam" id="PF14213"/>
    </source>
</evidence>
<dbReference type="AlphaFoldDB" id="A0A4Z0B3H1"/>
<proteinExistence type="predicted"/>
<organism evidence="2 3">
    <name type="scientific">Pseudomonas kairouanensis</name>
    <dbReference type="NCBI Taxonomy" id="2293832"/>
    <lineage>
        <taxon>Bacteria</taxon>
        <taxon>Pseudomonadati</taxon>
        <taxon>Pseudomonadota</taxon>
        <taxon>Gammaproteobacteria</taxon>
        <taxon>Pseudomonadales</taxon>
        <taxon>Pseudomonadaceae</taxon>
        <taxon>Pseudomonas</taxon>
    </lineage>
</organism>
<dbReference type="Proteomes" id="UP000297391">
    <property type="component" value="Unassembled WGS sequence"/>
</dbReference>
<dbReference type="Pfam" id="PF14213">
    <property type="entry name" value="DUF4325"/>
    <property type="match status" value="1"/>
</dbReference>
<keyword evidence="3" id="KW-1185">Reference proteome</keyword>